<keyword evidence="1" id="KW-0418">Kinase</keyword>
<dbReference type="InterPro" id="IPR002763">
    <property type="entry name" value="DUF72"/>
</dbReference>
<evidence type="ECO:0000313" key="1">
    <source>
        <dbReference type="EMBL" id="KFE97383.1"/>
    </source>
</evidence>
<dbReference type="GO" id="GO:0016301">
    <property type="term" value="F:kinase activity"/>
    <property type="evidence" value="ECO:0007669"/>
    <property type="project" value="UniProtKB-KW"/>
</dbReference>
<evidence type="ECO:0000313" key="2">
    <source>
        <dbReference type="Proteomes" id="UP000028703"/>
    </source>
</evidence>
<dbReference type="eggNOG" id="COG1801">
    <property type="taxonomic scope" value="Bacteria"/>
</dbReference>
<comment type="caution">
    <text evidence="1">The sequence shown here is derived from an EMBL/GenBank/DDBJ whole genome shotgun (WGS) entry which is preliminary data.</text>
</comment>
<gene>
    <name evidence="1" type="ORF">IX38_20570</name>
</gene>
<dbReference type="EMBL" id="JPRO01000025">
    <property type="protein sequence ID" value="KFE97383.1"/>
    <property type="molecule type" value="Genomic_DNA"/>
</dbReference>
<keyword evidence="2" id="KW-1185">Reference proteome</keyword>
<reference evidence="1 2" key="1">
    <citation type="submission" date="2014-07" db="EMBL/GenBank/DDBJ databases">
        <title>Genome of Chryseobacterium luteum DSM 18605.</title>
        <authorList>
            <person name="Stropko S.J."/>
            <person name="Pipes S.E."/>
            <person name="Newman J.D."/>
        </authorList>
    </citation>
    <scope>NUCLEOTIDE SEQUENCE [LARGE SCALE GENOMIC DNA]</scope>
    <source>
        <strain evidence="1 2">DSM 18605</strain>
    </source>
</reference>
<dbReference type="OrthoDB" id="9780310at2"/>
<organism evidence="1 2">
    <name type="scientific">Chryseobacterium luteum</name>
    <dbReference type="NCBI Taxonomy" id="421531"/>
    <lineage>
        <taxon>Bacteria</taxon>
        <taxon>Pseudomonadati</taxon>
        <taxon>Bacteroidota</taxon>
        <taxon>Flavobacteriia</taxon>
        <taxon>Flavobacteriales</taxon>
        <taxon>Weeksellaceae</taxon>
        <taxon>Chryseobacterium group</taxon>
        <taxon>Chryseobacterium</taxon>
    </lineage>
</organism>
<dbReference type="SUPFAM" id="SSF117396">
    <property type="entry name" value="TM1631-like"/>
    <property type="match status" value="1"/>
</dbReference>
<dbReference type="PANTHER" id="PTHR30348">
    <property type="entry name" value="UNCHARACTERIZED PROTEIN YECE"/>
    <property type="match status" value="1"/>
</dbReference>
<dbReference type="RefSeq" id="WP_034707647.1">
    <property type="nucleotide sequence ID" value="NZ_JPRO01000025.1"/>
</dbReference>
<protein>
    <submittedName>
        <fullName evidence="1">Histidine kinase</fullName>
    </submittedName>
</protein>
<name>A0A085YYX0_9FLAO</name>
<dbReference type="Pfam" id="PF01904">
    <property type="entry name" value="DUF72"/>
    <property type="match status" value="1"/>
</dbReference>
<dbReference type="AlphaFoldDB" id="A0A085YYX0"/>
<dbReference type="Gene3D" id="3.20.20.410">
    <property type="entry name" value="Protein of unknown function UPF0759"/>
    <property type="match status" value="1"/>
</dbReference>
<dbReference type="Proteomes" id="UP000028703">
    <property type="component" value="Unassembled WGS sequence"/>
</dbReference>
<proteinExistence type="predicted"/>
<dbReference type="InterPro" id="IPR036520">
    <property type="entry name" value="UPF0759_sf"/>
</dbReference>
<accession>A0A085YYX0</accession>
<dbReference type="STRING" id="421531.IX38_20570"/>
<sequence length="253" mass="29891">MKKESLYIGCSGFYNNDWKGSLYPENAQSKDFLTLYSKAFNSVEINSTFYRKPTAKTLLKWHDETPEDFKFFIKIPKAISHEKRMKDSREDISEFCTHIQAHLKEKLSGFLYQFPPSFKNSQENIDLILASLDFKYVNVIEFRHESWWTEEIFILLKENNIVFSGVSFPGNLPEDMIINHPEILYYRLHGKPVLYKSEYSSEFIDTLAEKIKHSERKAFIFFNNTWGTAAIKNALYLKKILEKSFIFLLKHPH</sequence>
<keyword evidence="1" id="KW-0808">Transferase</keyword>
<dbReference type="PANTHER" id="PTHR30348:SF4">
    <property type="entry name" value="DUF72 DOMAIN-CONTAINING PROTEIN"/>
    <property type="match status" value="1"/>
</dbReference>